<dbReference type="EMBL" id="CP014859">
    <property type="protein sequence ID" value="AOS61855.1"/>
    <property type="molecule type" value="Genomic_DNA"/>
</dbReference>
<reference evidence="13" key="1">
    <citation type="submission" date="2016-03" db="EMBL/GenBank/DDBJ databases">
        <title>Complete genome sequence of the type strain Actinoalloteichus hymeniacidonis DSM 45092.</title>
        <authorList>
            <person name="Schaffert L."/>
            <person name="Albersmeier A."/>
            <person name="Winkler A."/>
            <person name="Kalinowski J."/>
            <person name="Zotchev S."/>
            <person name="Ruckert C."/>
        </authorList>
    </citation>
    <scope>NUCLEOTIDE SEQUENCE [LARGE SCALE GENOMIC DNA]</scope>
    <source>
        <strain evidence="13">HPA177(T) (DSM 45092(T))</strain>
    </source>
</reference>
<evidence type="ECO:0000256" key="6">
    <source>
        <dbReference type="ARBA" id="ARBA00022777"/>
    </source>
</evidence>
<evidence type="ECO:0000259" key="10">
    <source>
        <dbReference type="Pfam" id="PF02518"/>
    </source>
</evidence>
<evidence type="ECO:0000313" key="13">
    <source>
        <dbReference type="Proteomes" id="UP000095210"/>
    </source>
</evidence>
<keyword evidence="8" id="KW-0902">Two-component regulatory system</keyword>
<evidence type="ECO:0000256" key="2">
    <source>
        <dbReference type="ARBA" id="ARBA00012438"/>
    </source>
</evidence>
<keyword evidence="9" id="KW-0472">Membrane</keyword>
<keyword evidence="7" id="KW-0067">ATP-binding</keyword>
<proteinExistence type="predicted"/>
<evidence type="ECO:0000256" key="7">
    <source>
        <dbReference type="ARBA" id="ARBA00022840"/>
    </source>
</evidence>
<keyword evidence="5" id="KW-0547">Nucleotide-binding</keyword>
<evidence type="ECO:0000259" key="11">
    <source>
        <dbReference type="Pfam" id="PF07730"/>
    </source>
</evidence>
<dbReference type="Gene3D" id="3.30.565.10">
    <property type="entry name" value="Histidine kinase-like ATPase, C-terminal domain"/>
    <property type="match status" value="1"/>
</dbReference>
<dbReference type="InterPro" id="IPR011712">
    <property type="entry name" value="Sig_transdc_His_kin_sub3_dim/P"/>
</dbReference>
<dbReference type="Gene3D" id="1.20.5.1930">
    <property type="match status" value="1"/>
</dbReference>
<dbReference type="PANTHER" id="PTHR24421:SF10">
    <property type="entry name" value="NITRATE_NITRITE SENSOR PROTEIN NARQ"/>
    <property type="match status" value="1"/>
</dbReference>
<dbReference type="AlphaFoldDB" id="A0AAC9HMA9"/>
<comment type="catalytic activity">
    <reaction evidence="1">
        <text>ATP + protein L-histidine = ADP + protein N-phospho-L-histidine.</text>
        <dbReference type="EC" id="2.7.13.3"/>
    </reaction>
</comment>
<dbReference type="InterPro" id="IPR050482">
    <property type="entry name" value="Sensor_HK_TwoCompSys"/>
</dbReference>
<dbReference type="InterPro" id="IPR036890">
    <property type="entry name" value="HATPase_C_sf"/>
</dbReference>
<sequence length="401" mass="43101">MTRHPDDGTQLNAPTSAQALTPTVLGLVASTSRRTGKLLLGILLGAKTSLMGLAFLLVAATILLASRVHAVPPDWTPAMARRLVGIEQRRLRHFFDIAPAERDADERLVRYLAARIPIGLLGGAVLFLLFWGLVSAAVWAQELLLGHSTTARVLSQVLAGVVLLFLAVQGMLGIVAGEERIVRRFLHPSERELLHRRITELADSRAGIVAAVDAERRRIERDLHDGVQQRVVALAMLLGRAGRGKDPARRDDLLHQAHAESQRLLVELREVSWQVYPTALDELGLAEALQEVAARSAVPVRLRLADTEGLPPTVQTAAYFVVREAVTNAAKHSGARSIDVSVHRQETMLVVRIDDDGRGGADADGGGLAGLARRVAAVDGDFTVHSPMGGPTTIGADLPCA</sequence>
<accession>A0AAC9HMA9</accession>
<evidence type="ECO:0000256" key="9">
    <source>
        <dbReference type="SAM" id="Phobius"/>
    </source>
</evidence>
<keyword evidence="6 12" id="KW-0418">Kinase</keyword>
<keyword evidence="9" id="KW-0812">Transmembrane</keyword>
<organism evidence="12 13">
    <name type="scientific">Actinoalloteichus hymeniacidonis</name>
    <dbReference type="NCBI Taxonomy" id="340345"/>
    <lineage>
        <taxon>Bacteria</taxon>
        <taxon>Bacillati</taxon>
        <taxon>Actinomycetota</taxon>
        <taxon>Actinomycetes</taxon>
        <taxon>Pseudonocardiales</taxon>
        <taxon>Pseudonocardiaceae</taxon>
        <taxon>Actinoalloteichus</taxon>
    </lineage>
</organism>
<dbReference type="PANTHER" id="PTHR24421">
    <property type="entry name" value="NITRATE/NITRITE SENSOR PROTEIN NARX-RELATED"/>
    <property type="match status" value="1"/>
</dbReference>
<dbReference type="GO" id="GO:0000155">
    <property type="term" value="F:phosphorelay sensor kinase activity"/>
    <property type="evidence" value="ECO:0007669"/>
    <property type="project" value="InterPro"/>
</dbReference>
<name>A0AAC9HMA9_9PSEU</name>
<dbReference type="GO" id="GO:0005524">
    <property type="term" value="F:ATP binding"/>
    <property type="evidence" value="ECO:0007669"/>
    <property type="project" value="UniProtKB-KW"/>
</dbReference>
<dbReference type="GO" id="GO:0046983">
    <property type="term" value="F:protein dimerization activity"/>
    <property type="evidence" value="ECO:0007669"/>
    <property type="project" value="InterPro"/>
</dbReference>
<dbReference type="RefSeq" id="WP_216637792.1">
    <property type="nucleotide sequence ID" value="NZ_CP014859.1"/>
</dbReference>
<feature type="domain" description="Histidine kinase/HSP90-like ATPase" evidence="10">
    <location>
        <begin position="315"/>
        <end position="399"/>
    </location>
</feature>
<feature type="transmembrane region" description="Helical" evidence="9">
    <location>
        <begin position="153"/>
        <end position="176"/>
    </location>
</feature>
<evidence type="ECO:0000256" key="1">
    <source>
        <dbReference type="ARBA" id="ARBA00000085"/>
    </source>
</evidence>
<protein>
    <recommendedName>
        <fullName evidence="2">histidine kinase</fullName>
        <ecNumber evidence="2">2.7.13.3</ecNumber>
    </recommendedName>
</protein>
<dbReference type="GO" id="GO:0016020">
    <property type="term" value="C:membrane"/>
    <property type="evidence" value="ECO:0007669"/>
    <property type="project" value="InterPro"/>
</dbReference>
<evidence type="ECO:0000256" key="5">
    <source>
        <dbReference type="ARBA" id="ARBA00022741"/>
    </source>
</evidence>
<feature type="transmembrane region" description="Helical" evidence="9">
    <location>
        <begin position="112"/>
        <end position="133"/>
    </location>
</feature>
<dbReference type="Pfam" id="PF07730">
    <property type="entry name" value="HisKA_3"/>
    <property type="match status" value="1"/>
</dbReference>
<evidence type="ECO:0000313" key="12">
    <source>
        <dbReference type="EMBL" id="AOS61855.1"/>
    </source>
</evidence>
<dbReference type="Pfam" id="PF02518">
    <property type="entry name" value="HATPase_c"/>
    <property type="match status" value="1"/>
</dbReference>
<feature type="domain" description="Signal transduction histidine kinase subgroup 3 dimerisation and phosphoacceptor" evidence="11">
    <location>
        <begin position="215"/>
        <end position="279"/>
    </location>
</feature>
<keyword evidence="13" id="KW-1185">Reference proteome</keyword>
<dbReference type="KEGG" id="ahm:TL08_05135"/>
<evidence type="ECO:0000256" key="3">
    <source>
        <dbReference type="ARBA" id="ARBA00022553"/>
    </source>
</evidence>
<dbReference type="SUPFAM" id="SSF55874">
    <property type="entry name" value="ATPase domain of HSP90 chaperone/DNA topoisomerase II/histidine kinase"/>
    <property type="match status" value="1"/>
</dbReference>
<gene>
    <name evidence="12" type="ORF">TL08_05135</name>
</gene>
<dbReference type="InterPro" id="IPR003594">
    <property type="entry name" value="HATPase_dom"/>
</dbReference>
<keyword evidence="3" id="KW-0597">Phosphoprotein</keyword>
<evidence type="ECO:0000256" key="4">
    <source>
        <dbReference type="ARBA" id="ARBA00022679"/>
    </source>
</evidence>
<evidence type="ECO:0000256" key="8">
    <source>
        <dbReference type="ARBA" id="ARBA00023012"/>
    </source>
</evidence>
<dbReference type="Proteomes" id="UP000095210">
    <property type="component" value="Chromosome"/>
</dbReference>
<dbReference type="EC" id="2.7.13.3" evidence="2"/>
<keyword evidence="9" id="KW-1133">Transmembrane helix</keyword>
<feature type="transmembrane region" description="Helical" evidence="9">
    <location>
        <begin position="38"/>
        <end position="65"/>
    </location>
</feature>
<keyword evidence="4 12" id="KW-0808">Transferase</keyword>